<sequence>MAVRPGEDLAATLFADVHYFYGPPGTKPPHHRFDKGSYVYLFENASQRRARIEVANNAGTAEQDAFTGHLDAAHVQYSYKHSTLVTLTVDGTNSQRNSPIDGQDWHLPTFDPRNENKYMYKLHTLDIYFWMKEDAVMFVNGIRRVLPQHQINVQDEPIAPPPHPEDMSPVVQKLENVAITDPSYQQGRTRDSRTTTAAAPSFPGPPISALPSSVEAVNFAPMAYNPAAPAAPEAIRHREKTPPPEDGASNPLVAAAVSDQGQSFGNPYGQQGFSGPPQQQQQQQVPLQHQQQQQQSYFTNPPPPATAPPTTQYPNQSPQNVQSPYAQHFQNSFAPPPRAATIASPYAQPPQVVSPPASAPPIYQGQQQQAQQAQQQQPQQTSIPVTQFASYPLSPGLSPSLSTPTTAPGVFSPGIDTRIPITGPPQPAPHVAPPGGFAQHQYTSVSNTQPLMTDYSIHQQVYRPTENEAYKPKKEPKAPRGNLEKRAGQIEKGIGGIFKKIEKKIG</sequence>
<proteinExistence type="predicted"/>
<dbReference type="Proteomes" id="UP001595075">
    <property type="component" value="Unassembled WGS sequence"/>
</dbReference>
<reference evidence="2 3" key="1">
    <citation type="journal article" date="2024" name="Commun. Biol.">
        <title>Comparative genomic analysis of thermophilic fungi reveals convergent evolutionary adaptations and gene losses.</title>
        <authorList>
            <person name="Steindorff A.S."/>
            <person name="Aguilar-Pontes M.V."/>
            <person name="Robinson A.J."/>
            <person name="Andreopoulos B."/>
            <person name="LaButti K."/>
            <person name="Kuo A."/>
            <person name="Mondo S."/>
            <person name="Riley R."/>
            <person name="Otillar R."/>
            <person name="Haridas S."/>
            <person name="Lipzen A."/>
            <person name="Grimwood J."/>
            <person name="Schmutz J."/>
            <person name="Clum A."/>
            <person name="Reid I.D."/>
            <person name="Moisan M.C."/>
            <person name="Butler G."/>
            <person name="Nguyen T.T.M."/>
            <person name="Dewar K."/>
            <person name="Conant G."/>
            <person name="Drula E."/>
            <person name="Henrissat B."/>
            <person name="Hansel C."/>
            <person name="Singer S."/>
            <person name="Hutchinson M.I."/>
            <person name="de Vries R.P."/>
            <person name="Natvig D.O."/>
            <person name="Powell A.J."/>
            <person name="Tsang A."/>
            <person name="Grigoriev I.V."/>
        </authorList>
    </citation>
    <scope>NUCLEOTIDE SEQUENCE [LARGE SCALE GENOMIC DNA]</scope>
    <source>
        <strain evidence="2 3">CBS 494.80</strain>
    </source>
</reference>
<comment type="caution">
    <text evidence="2">The sequence shown here is derived from an EMBL/GenBank/DDBJ whole genome shotgun (WGS) entry which is preliminary data.</text>
</comment>
<feature type="compositionally biased region" description="Basic and acidic residues" evidence="1">
    <location>
        <begin position="234"/>
        <end position="243"/>
    </location>
</feature>
<feature type="compositionally biased region" description="Basic and acidic residues" evidence="1">
    <location>
        <begin position="465"/>
        <end position="489"/>
    </location>
</feature>
<gene>
    <name evidence="2" type="ORF">VTL71DRAFT_7848</name>
</gene>
<evidence type="ECO:0000256" key="1">
    <source>
        <dbReference type="SAM" id="MobiDB-lite"/>
    </source>
</evidence>
<name>A0ABR4CW11_9HELO</name>
<dbReference type="EMBL" id="JAZHXI010000002">
    <property type="protein sequence ID" value="KAL2074070.1"/>
    <property type="molecule type" value="Genomic_DNA"/>
</dbReference>
<feature type="compositionally biased region" description="Low complexity" evidence="1">
    <location>
        <begin position="269"/>
        <end position="295"/>
    </location>
</feature>
<evidence type="ECO:0008006" key="4">
    <source>
        <dbReference type="Google" id="ProtNLM"/>
    </source>
</evidence>
<feature type="compositionally biased region" description="Low complexity" evidence="1">
    <location>
        <begin position="344"/>
        <end position="380"/>
    </location>
</feature>
<protein>
    <recommendedName>
        <fullName evidence="4">Hydroxyproline-rich glycoprotein</fullName>
    </recommendedName>
</protein>
<accession>A0ABR4CW11</accession>
<evidence type="ECO:0000313" key="2">
    <source>
        <dbReference type="EMBL" id="KAL2074070.1"/>
    </source>
</evidence>
<feature type="region of interest" description="Disordered" evidence="1">
    <location>
        <begin position="459"/>
        <end position="489"/>
    </location>
</feature>
<organism evidence="2 3">
    <name type="scientific">Oculimacula yallundae</name>
    <dbReference type="NCBI Taxonomy" id="86028"/>
    <lineage>
        <taxon>Eukaryota</taxon>
        <taxon>Fungi</taxon>
        <taxon>Dikarya</taxon>
        <taxon>Ascomycota</taxon>
        <taxon>Pezizomycotina</taxon>
        <taxon>Leotiomycetes</taxon>
        <taxon>Helotiales</taxon>
        <taxon>Ploettnerulaceae</taxon>
        <taxon>Oculimacula</taxon>
    </lineage>
</organism>
<feature type="region of interest" description="Disordered" evidence="1">
    <location>
        <begin position="230"/>
        <end position="382"/>
    </location>
</feature>
<feature type="compositionally biased region" description="Polar residues" evidence="1">
    <location>
        <begin position="317"/>
        <end position="333"/>
    </location>
</feature>
<feature type="region of interest" description="Disordered" evidence="1">
    <location>
        <begin position="180"/>
        <end position="207"/>
    </location>
</feature>
<keyword evidence="3" id="KW-1185">Reference proteome</keyword>
<evidence type="ECO:0000313" key="3">
    <source>
        <dbReference type="Proteomes" id="UP001595075"/>
    </source>
</evidence>